<reference evidence="2" key="1">
    <citation type="submission" date="2022-01" db="EMBL/GenBank/DDBJ databases">
        <authorList>
            <person name="King R."/>
        </authorList>
    </citation>
    <scope>NUCLEOTIDE SEQUENCE</scope>
</reference>
<sequence>MSIRQREAAFGIRTWNVQTPKLNISVESGNVKLQKKNCPAIRLQGLKALLNPVKNLGTNMRAQTLASRNLWYMSNMQNASGIHSNLCSCGCGSRKGVHTKAEKELVEFLTEEILAERKAQKVKMIPTEIEGFKASLDGAEVTLTKKTDTETIKVSFNVNHSVDTDAEPEMHENMDKPEIGELKSKPSFKVDLVRGDTTVSVLCSFVPPNEQEDGYNDGFGIDEISIYNGEWNENVYSVSGEVLDSYLYDLILNYLEEKGLSNEFVEKLSSYSTAYEHSAYIGLLEGLSTFISKK</sequence>
<dbReference type="SUPFAM" id="SSF54529">
    <property type="entry name" value="Mitochondrial glycoprotein MAM33-like"/>
    <property type="match status" value="1"/>
</dbReference>
<dbReference type="InterPro" id="IPR036561">
    <property type="entry name" value="MAM33_sf"/>
</dbReference>
<dbReference type="Pfam" id="PF02330">
    <property type="entry name" value="MAM33"/>
    <property type="match status" value="1"/>
</dbReference>
<proteinExistence type="inferred from homology"/>
<dbReference type="AlphaFoldDB" id="A0A9N9MEA8"/>
<organism evidence="2 3">
    <name type="scientific">Ceutorhynchus assimilis</name>
    <name type="common">cabbage seed weevil</name>
    <dbReference type="NCBI Taxonomy" id="467358"/>
    <lineage>
        <taxon>Eukaryota</taxon>
        <taxon>Metazoa</taxon>
        <taxon>Ecdysozoa</taxon>
        <taxon>Arthropoda</taxon>
        <taxon>Hexapoda</taxon>
        <taxon>Insecta</taxon>
        <taxon>Pterygota</taxon>
        <taxon>Neoptera</taxon>
        <taxon>Endopterygota</taxon>
        <taxon>Coleoptera</taxon>
        <taxon>Polyphaga</taxon>
        <taxon>Cucujiformia</taxon>
        <taxon>Curculionidae</taxon>
        <taxon>Ceutorhynchinae</taxon>
        <taxon>Ceutorhynchus</taxon>
    </lineage>
</organism>
<dbReference type="PANTHER" id="PTHR10826:SF1">
    <property type="entry name" value="COMPLEMENT COMPONENT 1 Q SUBCOMPONENT-BINDING PROTEIN, MITOCHONDRIAL"/>
    <property type="match status" value="1"/>
</dbReference>
<gene>
    <name evidence="2" type="ORF">CEUTPL_LOCUS3780</name>
</gene>
<dbReference type="EMBL" id="OU892289">
    <property type="protein sequence ID" value="CAG9763110.1"/>
    <property type="molecule type" value="Genomic_DNA"/>
</dbReference>
<keyword evidence="3" id="KW-1185">Reference proteome</keyword>
<dbReference type="OrthoDB" id="278212at2759"/>
<dbReference type="PANTHER" id="PTHR10826">
    <property type="entry name" value="COMPLEMENT COMPONENT 1"/>
    <property type="match status" value="1"/>
</dbReference>
<evidence type="ECO:0000256" key="1">
    <source>
        <dbReference type="ARBA" id="ARBA00005457"/>
    </source>
</evidence>
<dbReference type="GO" id="GO:0005759">
    <property type="term" value="C:mitochondrial matrix"/>
    <property type="evidence" value="ECO:0007669"/>
    <property type="project" value="InterPro"/>
</dbReference>
<evidence type="ECO:0000313" key="2">
    <source>
        <dbReference type="EMBL" id="CAG9763110.1"/>
    </source>
</evidence>
<accession>A0A9N9MEA8</accession>
<dbReference type="GO" id="GO:0042256">
    <property type="term" value="P:cytosolic ribosome assembly"/>
    <property type="evidence" value="ECO:0007669"/>
    <property type="project" value="TreeGrafter"/>
</dbReference>
<dbReference type="Proteomes" id="UP001152799">
    <property type="component" value="Chromosome 13"/>
</dbReference>
<evidence type="ECO:0000313" key="3">
    <source>
        <dbReference type="Proteomes" id="UP001152799"/>
    </source>
</evidence>
<dbReference type="FunFam" id="3.10.280.10:FF:000005">
    <property type="entry name" value="Glycoprotein gC1qBP, putative"/>
    <property type="match status" value="1"/>
</dbReference>
<dbReference type="InterPro" id="IPR003428">
    <property type="entry name" value="MAM33"/>
</dbReference>
<evidence type="ECO:0008006" key="4">
    <source>
        <dbReference type="Google" id="ProtNLM"/>
    </source>
</evidence>
<comment type="similarity">
    <text evidence="1">Belongs to the MAM33 family.</text>
</comment>
<protein>
    <recommendedName>
        <fullName evidence="4">Complement component 1 Q subcomponent-binding protein, mitochondrial</fullName>
    </recommendedName>
</protein>
<dbReference type="Gene3D" id="3.10.280.10">
    <property type="entry name" value="Mitochondrial glycoprotein"/>
    <property type="match status" value="1"/>
</dbReference>
<name>A0A9N9MEA8_9CUCU</name>